<accession>A0ABQ5KIF2</accession>
<evidence type="ECO:0000256" key="1">
    <source>
        <dbReference type="ARBA" id="ARBA00007265"/>
    </source>
</evidence>
<evidence type="ECO:0000313" key="10">
    <source>
        <dbReference type="Proteomes" id="UP001057375"/>
    </source>
</evidence>
<evidence type="ECO:0000313" key="9">
    <source>
        <dbReference type="EMBL" id="GKT32306.1"/>
    </source>
</evidence>
<proteinExistence type="inferred from homology"/>
<name>A0ABQ5KIF2_9EUKA</name>
<dbReference type="EMBL" id="BQXS01009968">
    <property type="protein sequence ID" value="GKT32306.1"/>
    <property type="molecule type" value="Genomic_DNA"/>
</dbReference>
<dbReference type="Gene3D" id="3.30.460.10">
    <property type="entry name" value="Beta Polymerase, domain 2"/>
    <property type="match status" value="1"/>
</dbReference>
<dbReference type="Pfam" id="PF12627">
    <property type="entry name" value="PolyA_pol_RNAbd"/>
    <property type="match status" value="1"/>
</dbReference>
<comment type="similarity">
    <text evidence="1 5">Belongs to the tRNA nucleotidyltransferase/poly(A) polymerase family.</text>
</comment>
<protein>
    <submittedName>
        <fullName evidence="9">Uncharacterized protein</fullName>
    </submittedName>
</protein>
<dbReference type="SUPFAM" id="SSF81301">
    <property type="entry name" value="Nucleotidyltransferase"/>
    <property type="match status" value="1"/>
</dbReference>
<dbReference type="Pfam" id="PF01743">
    <property type="entry name" value="PolyA_pol"/>
    <property type="match status" value="1"/>
</dbReference>
<organism evidence="9 10">
    <name type="scientific">Aduncisulcus paluster</name>
    <dbReference type="NCBI Taxonomy" id="2918883"/>
    <lineage>
        <taxon>Eukaryota</taxon>
        <taxon>Metamonada</taxon>
        <taxon>Carpediemonas-like organisms</taxon>
        <taxon>Aduncisulcus</taxon>
    </lineage>
</organism>
<dbReference type="InterPro" id="IPR043519">
    <property type="entry name" value="NT_sf"/>
</dbReference>
<evidence type="ECO:0000256" key="6">
    <source>
        <dbReference type="SAM" id="MobiDB-lite"/>
    </source>
</evidence>
<feature type="region of interest" description="Disordered" evidence="6">
    <location>
        <begin position="406"/>
        <end position="437"/>
    </location>
</feature>
<dbReference type="CDD" id="cd05398">
    <property type="entry name" value="NT_ClassII-CCAase"/>
    <property type="match status" value="1"/>
</dbReference>
<comment type="caution">
    <text evidence="9">The sequence shown here is derived from an EMBL/GenBank/DDBJ whole genome shotgun (WGS) entry which is preliminary data.</text>
</comment>
<evidence type="ECO:0000259" key="7">
    <source>
        <dbReference type="Pfam" id="PF01743"/>
    </source>
</evidence>
<feature type="domain" description="tRNA nucleotidyltransferase/poly(A) polymerase RNA and SrmB- binding" evidence="8">
    <location>
        <begin position="201"/>
        <end position="260"/>
    </location>
</feature>
<evidence type="ECO:0000259" key="8">
    <source>
        <dbReference type="Pfam" id="PF12627"/>
    </source>
</evidence>
<dbReference type="PANTHER" id="PTHR13734:SF5">
    <property type="entry name" value="CCA TRNA NUCLEOTIDYLTRANSFERASE, MITOCHONDRIAL"/>
    <property type="match status" value="1"/>
</dbReference>
<feature type="compositionally biased region" description="Basic and acidic residues" evidence="6">
    <location>
        <begin position="415"/>
        <end position="430"/>
    </location>
</feature>
<dbReference type="SUPFAM" id="SSF81891">
    <property type="entry name" value="Poly A polymerase C-terminal region-like"/>
    <property type="match status" value="1"/>
</dbReference>
<gene>
    <name evidence="9" type="ORF">ADUPG1_006488</name>
</gene>
<dbReference type="Proteomes" id="UP001057375">
    <property type="component" value="Unassembled WGS sequence"/>
</dbReference>
<keyword evidence="10" id="KW-1185">Reference proteome</keyword>
<feature type="domain" description="Poly A polymerase head" evidence="7">
    <location>
        <begin position="35"/>
        <end position="174"/>
    </location>
</feature>
<reference evidence="9" key="1">
    <citation type="submission" date="2022-03" db="EMBL/GenBank/DDBJ databases">
        <title>Draft genome sequence of Aduncisulcus paluster, a free-living microaerophilic Fornicata.</title>
        <authorList>
            <person name="Yuyama I."/>
            <person name="Kume K."/>
            <person name="Tamura T."/>
            <person name="Inagaki Y."/>
            <person name="Hashimoto T."/>
        </authorList>
    </citation>
    <scope>NUCLEOTIDE SEQUENCE</scope>
    <source>
        <strain evidence="9">NY0171</strain>
    </source>
</reference>
<dbReference type="InterPro" id="IPR032828">
    <property type="entry name" value="PolyA_RNA-bd"/>
</dbReference>
<evidence type="ECO:0000256" key="4">
    <source>
        <dbReference type="ARBA" id="ARBA00022884"/>
    </source>
</evidence>
<dbReference type="InterPro" id="IPR002646">
    <property type="entry name" value="PolA_pol_head_dom"/>
</dbReference>
<sequence length="701" mass="80785">MVTIISDVISLTKDETDLFSFLIQVLRHYKLTTVLRVAGGWVRDKIMKKPSKDIDIAIDNMMGQEFAEYCNRYMSEVQHLEPSKIGVIAANPDQSKHLETACIVIHGKELDLVNLRCETYAKDSRIPTISIGTPSEDAFRRDLTINALFYNINDNTIEDYCDCGLADIRDKIIRTPLDPRETFLDDPLRVLRAIRFTTRFGFKMDLDLVSAIKSKEVKHRLTTLISRERVYKELTGALLGPNPIRTVELILDLDLFDTVFLQGIPEPIFEKQEDKLEFDSHREADYEKLLVEFERMRKESKRKRKKNEKPPPRPSYIDYSFSKYKYRHEISKIGFESFQYIIKILYICQIIADCDPHQLEEVLESNHISFSLLNDCFGPGNPIDNVNLVFNLIRYVKLLSFSKDEEKEGDDEEESREKGDKELRDKKLDESPSPIVSRSSLSPLNFSDPLFLSIIFSSLVSGISQCQCVFSKNSREKREPASYVVIRQGLKAPNYVCHHTQNIIESGMIILDHCQKHNSTEDGESFFEKFISIIRSCEDEKEFLAVFLVAQALWIARTHDDAKDAIDKDVDEKHEGTFSPMNLFYKYMFLVLPLYPASSPGRQWPSLEHLSIIRSMKPLLPLKDVAIKIGIDVSNKKSLKLLSPIGRVLIIEQCKILSKSLSKGECTISQMTEWIDKDVNKDNIRQIILHDHPESTDFFKI</sequence>
<keyword evidence="4 5" id="KW-0694">RNA-binding</keyword>
<dbReference type="Gene3D" id="1.10.3090.10">
    <property type="entry name" value="cca-adding enzyme, domain 2"/>
    <property type="match status" value="1"/>
</dbReference>
<evidence type="ECO:0000256" key="3">
    <source>
        <dbReference type="ARBA" id="ARBA00022741"/>
    </source>
</evidence>
<evidence type="ECO:0000256" key="2">
    <source>
        <dbReference type="ARBA" id="ARBA00022679"/>
    </source>
</evidence>
<evidence type="ECO:0000256" key="5">
    <source>
        <dbReference type="RuleBase" id="RU003953"/>
    </source>
</evidence>
<keyword evidence="2 5" id="KW-0808">Transferase</keyword>
<dbReference type="PANTHER" id="PTHR13734">
    <property type="entry name" value="TRNA-NUCLEOTIDYLTRANSFERASE"/>
    <property type="match status" value="1"/>
</dbReference>
<keyword evidence="3" id="KW-0547">Nucleotide-binding</keyword>